<dbReference type="Gene3D" id="2.40.50.140">
    <property type="entry name" value="Nucleic acid-binding proteins"/>
    <property type="match status" value="2"/>
</dbReference>
<dbReference type="STRING" id="2903.R1F6X1"/>
<evidence type="ECO:0000313" key="4">
    <source>
        <dbReference type="Proteomes" id="UP000013827"/>
    </source>
</evidence>
<protein>
    <recommendedName>
        <fullName evidence="2">CSD domain-containing protein</fullName>
    </recommendedName>
</protein>
<evidence type="ECO:0000259" key="2">
    <source>
        <dbReference type="PROSITE" id="PS51857"/>
    </source>
</evidence>
<reference evidence="3" key="2">
    <citation type="submission" date="2024-10" db="UniProtKB">
        <authorList>
            <consortium name="EnsemblProtists"/>
        </authorList>
    </citation>
    <scope>IDENTIFICATION</scope>
</reference>
<dbReference type="RefSeq" id="XP_005783510.1">
    <property type="nucleotide sequence ID" value="XM_005783453.1"/>
</dbReference>
<proteinExistence type="predicted"/>
<accession>A0A0D3K5P6</accession>
<dbReference type="InterPro" id="IPR019844">
    <property type="entry name" value="CSD_CS"/>
</dbReference>
<reference evidence="4" key="1">
    <citation type="journal article" date="2013" name="Nature">
        <title>Pan genome of the phytoplankton Emiliania underpins its global distribution.</title>
        <authorList>
            <person name="Read B.A."/>
            <person name="Kegel J."/>
            <person name="Klute M.J."/>
            <person name="Kuo A."/>
            <person name="Lefebvre S.C."/>
            <person name="Maumus F."/>
            <person name="Mayer C."/>
            <person name="Miller J."/>
            <person name="Monier A."/>
            <person name="Salamov A."/>
            <person name="Young J."/>
            <person name="Aguilar M."/>
            <person name="Claverie J.M."/>
            <person name="Frickenhaus S."/>
            <person name="Gonzalez K."/>
            <person name="Herman E.K."/>
            <person name="Lin Y.C."/>
            <person name="Napier J."/>
            <person name="Ogata H."/>
            <person name="Sarno A.F."/>
            <person name="Shmutz J."/>
            <person name="Schroeder D."/>
            <person name="de Vargas C."/>
            <person name="Verret F."/>
            <person name="von Dassow P."/>
            <person name="Valentin K."/>
            <person name="Van de Peer Y."/>
            <person name="Wheeler G."/>
            <person name="Dacks J.B."/>
            <person name="Delwiche C.F."/>
            <person name="Dyhrman S.T."/>
            <person name="Glockner G."/>
            <person name="John U."/>
            <person name="Richards T."/>
            <person name="Worden A.Z."/>
            <person name="Zhang X."/>
            <person name="Grigoriev I.V."/>
            <person name="Allen A.E."/>
            <person name="Bidle K."/>
            <person name="Borodovsky M."/>
            <person name="Bowler C."/>
            <person name="Brownlee C."/>
            <person name="Cock J.M."/>
            <person name="Elias M."/>
            <person name="Gladyshev V.N."/>
            <person name="Groth M."/>
            <person name="Guda C."/>
            <person name="Hadaegh A."/>
            <person name="Iglesias-Rodriguez M.D."/>
            <person name="Jenkins J."/>
            <person name="Jones B.M."/>
            <person name="Lawson T."/>
            <person name="Leese F."/>
            <person name="Lindquist E."/>
            <person name="Lobanov A."/>
            <person name="Lomsadze A."/>
            <person name="Malik S.B."/>
            <person name="Marsh M.E."/>
            <person name="Mackinder L."/>
            <person name="Mock T."/>
            <person name="Mueller-Roeber B."/>
            <person name="Pagarete A."/>
            <person name="Parker M."/>
            <person name="Probert I."/>
            <person name="Quesneville H."/>
            <person name="Raines C."/>
            <person name="Rensing S.A."/>
            <person name="Riano-Pachon D.M."/>
            <person name="Richier S."/>
            <person name="Rokitta S."/>
            <person name="Shiraiwa Y."/>
            <person name="Soanes D.M."/>
            <person name="van der Giezen M."/>
            <person name="Wahlund T.M."/>
            <person name="Williams B."/>
            <person name="Wilson W."/>
            <person name="Wolfe G."/>
            <person name="Wurch L.L."/>
        </authorList>
    </citation>
    <scope>NUCLEOTIDE SEQUENCE</scope>
</reference>
<dbReference type="KEGG" id="ehx:EMIHUDRAFT_434382"/>
<feature type="domain" description="CSD" evidence="2">
    <location>
        <begin position="2"/>
        <end position="67"/>
    </location>
</feature>
<feature type="compositionally biased region" description="Gly residues" evidence="1">
    <location>
        <begin position="76"/>
        <end position="87"/>
    </location>
</feature>
<dbReference type="Pfam" id="PF00313">
    <property type="entry name" value="CSD"/>
    <property type="match status" value="2"/>
</dbReference>
<keyword evidence="4" id="KW-1185">Reference proteome</keyword>
<name>A0A0D3K5P6_EMIH1</name>
<dbReference type="PANTHER" id="PTHR46565">
    <property type="entry name" value="COLD SHOCK DOMAIN PROTEIN 2"/>
    <property type="match status" value="1"/>
</dbReference>
<dbReference type="SUPFAM" id="SSF50249">
    <property type="entry name" value="Nucleic acid-binding proteins"/>
    <property type="match status" value="2"/>
</dbReference>
<feature type="region of interest" description="Disordered" evidence="1">
    <location>
        <begin position="169"/>
        <end position="189"/>
    </location>
</feature>
<dbReference type="InterPro" id="IPR002059">
    <property type="entry name" value="CSP_DNA-bd"/>
</dbReference>
<dbReference type="SMART" id="SM00357">
    <property type="entry name" value="CSP"/>
    <property type="match status" value="2"/>
</dbReference>
<dbReference type="GO" id="GO:0003676">
    <property type="term" value="F:nucleic acid binding"/>
    <property type="evidence" value="ECO:0007669"/>
    <property type="project" value="InterPro"/>
</dbReference>
<sequence>MPDTGTVKWFNSQKGFGFITPDSGGEDLFVHQSAIHAEGFRSLGEGEKIEYVPVEEDGKMKATNVTGPHGNYVKGDNGGGGGGGRGGQAKPRAWPEGVEPSDGKQIGKVKWFNSEKGFGFIAPRSGEDDLFVHQSAISAPGFRSLMEEEEVEFKVIEERGKKKAIDVCGPHGEHVQGAPRNGGRHSGGY</sequence>
<dbReference type="PANTHER" id="PTHR46565:SF20">
    <property type="entry name" value="COLD SHOCK DOMAIN-CONTAINING PROTEIN 4"/>
    <property type="match status" value="1"/>
</dbReference>
<dbReference type="GeneID" id="17276354"/>
<dbReference type="PROSITE" id="PS00352">
    <property type="entry name" value="CSD_1"/>
    <property type="match status" value="2"/>
</dbReference>
<feature type="domain" description="CSD" evidence="2">
    <location>
        <begin position="104"/>
        <end position="169"/>
    </location>
</feature>
<dbReference type="HOGENOM" id="CLU_097141_0_0_1"/>
<dbReference type="PRINTS" id="PR00050">
    <property type="entry name" value="COLDSHOCK"/>
</dbReference>
<dbReference type="PROSITE" id="PS51857">
    <property type="entry name" value="CSD_2"/>
    <property type="match status" value="2"/>
</dbReference>
<dbReference type="eggNOG" id="KOG3070">
    <property type="taxonomic scope" value="Eukaryota"/>
</dbReference>
<evidence type="ECO:0000313" key="3">
    <source>
        <dbReference type="EnsemblProtists" id="EOD31081"/>
    </source>
</evidence>
<dbReference type="InterPro" id="IPR012340">
    <property type="entry name" value="NA-bd_OB-fold"/>
</dbReference>
<dbReference type="InterPro" id="IPR011129">
    <property type="entry name" value="CSD"/>
</dbReference>
<feature type="region of interest" description="Disordered" evidence="1">
    <location>
        <begin position="62"/>
        <end position="104"/>
    </location>
</feature>
<dbReference type="AlphaFoldDB" id="A0A0D3K5P6"/>
<dbReference type="PaxDb" id="2903-EOD31081"/>
<dbReference type="CDD" id="cd04458">
    <property type="entry name" value="CSP_CDS"/>
    <property type="match status" value="2"/>
</dbReference>
<dbReference type="Proteomes" id="UP000013827">
    <property type="component" value="Unassembled WGS sequence"/>
</dbReference>
<evidence type="ECO:0000256" key="1">
    <source>
        <dbReference type="SAM" id="MobiDB-lite"/>
    </source>
</evidence>
<dbReference type="EnsemblProtists" id="EOD31081">
    <property type="protein sequence ID" value="EOD31081"/>
    <property type="gene ID" value="EMIHUDRAFT_434382"/>
</dbReference>
<organism evidence="3 4">
    <name type="scientific">Emiliania huxleyi (strain CCMP1516)</name>
    <dbReference type="NCBI Taxonomy" id="280463"/>
    <lineage>
        <taxon>Eukaryota</taxon>
        <taxon>Haptista</taxon>
        <taxon>Haptophyta</taxon>
        <taxon>Prymnesiophyceae</taxon>
        <taxon>Isochrysidales</taxon>
        <taxon>Noelaerhabdaceae</taxon>
        <taxon>Emiliania</taxon>
    </lineage>
</organism>